<proteinExistence type="predicted"/>
<dbReference type="InterPro" id="IPR036188">
    <property type="entry name" value="FAD/NAD-bd_sf"/>
</dbReference>
<evidence type="ECO:0000313" key="5">
    <source>
        <dbReference type="Proteomes" id="UP001175353"/>
    </source>
</evidence>
<protein>
    <recommendedName>
        <fullName evidence="3">FAD dependent oxidoreductase domain-containing protein</fullName>
    </recommendedName>
</protein>
<dbReference type="GO" id="GO:0005770">
    <property type="term" value="C:late endosome"/>
    <property type="evidence" value="ECO:0007669"/>
    <property type="project" value="TreeGrafter"/>
</dbReference>
<dbReference type="AlphaFoldDB" id="A0AAN6K9I0"/>
<keyword evidence="2" id="KW-0812">Transmembrane</keyword>
<feature type="transmembrane region" description="Helical" evidence="2">
    <location>
        <begin position="30"/>
        <end position="47"/>
    </location>
</feature>
<dbReference type="InterPro" id="IPR006076">
    <property type="entry name" value="FAD-dep_OxRdtase"/>
</dbReference>
<keyword evidence="1" id="KW-0809">Transit peptide</keyword>
<dbReference type="GO" id="GO:0005829">
    <property type="term" value="C:cytosol"/>
    <property type="evidence" value="ECO:0007669"/>
    <property type="project" value="GOC"/>
</dbReference>
<sequence length="484" mass="52028">MLAVIAASGRRTVPELIDSSHSTTMPKADAVVILGGGIIGFSIAYYLSQDPQYKGRIHIVDAADRLFESASGYAGGFLARDWFAEKAAPLGEFSFNLHRELADKYNGHKRWGYLGSHVYSLSLDDAPAGVRGEDWLLAGTSRAQAAGGRREYGHVSRPGEAVNEDGTPAWMASQVGASWNAIAGTDDCAQVEPRRLCEFLLLECEKRGVSVHLNTRATRLDKNTDGRLSVVELEATDRQSKPTLLPCSDIIISAGCWTPRVWNTLFPTSPVEVKIDGLAGHSVIYRTPRYTKPFLNAAYGPGEHSQSKDQHISYAIYCPPTKSWTYSPEAYARLDGDGKPEIWIGGLNDNSTDLPLPDLPTDTKKLINPARLAELRRAAVQLTGMTNPNGGVAEDDLEVVSEALCFRPVSQSGVPIIQQIPHRALGLGSSGKPGAKVWIASGHGPWGISMSLGTGAVMSDLVSGQQPSVDVSGLRVELPAGSKL</sequence>
<dbReference type="InterPro" id="IPR018247">
    <property type="entry name" value="EF_Hand_1_Ca_BS"/>
</dbReference>
<dbReference type="Gene3D" id="3.50.50.60">
    <property type="entry name" value="FAD/NAD(P)-binding domain"/>
    <property type="match status" value="1"/>
</dbReference>
<reference evidence="4" key="1">
    <citation type="submission" date="2023-06" db="EMBL/GenBank/DDBJ databases">
        <title>Black Yeasts Isolated from many extreme environments.</title>
        <authorList>
            <person name="Coleine C."/>
            <person name="Stajich J.E."/>
            <person name="Selbmann L."/>
        </authorList>
    </citation>
    <scope>NUCLEOTIDE SEQUENCE</scope>
    <source>
        <strain evidence="4">CCFEE 5200</strain>
    </source>
</reference>
<comment type="caution">
    <text evidence="4">The sequence shown here is derived from an EMBL/GenBank/DDBJ whole genome shotgun (WGS) entry which is preliminary data.</text>
</comment>
<dbReference type="PANTHER" id="PTHR13847">
    <property type="entry name" value="SARCOSINE DEHYDROGENASE-RELATED"/>
    <property type="match status" value="1"/>
</dbReference>
<dbReference type="Pfam" id="PF01266">
    <property type="entry name" value="DAO"/>
    <property type="match status" value="1"/>
</dbReference>
<evidence type="ECO:0000259" key="3">
    <source>
        <dbReference type="Pfam" id="PF01266"/>
    </source>
</evidence>
<dbReference type="GO" id="GO:0042147">
    <property type="term" value="P:retrograde transport, endosome to Golgi"/>
    <property type="evidence" value="ECO:0007669"/>
    <property type="project" value="TreeGrafter"/>
</dbReference>
<dbReference type="Gene3D" id="3.30.9.10">
    <property type="entry name" value="D-Amino Acid Oxidase, subunit A, domain 2"/>
    <property type="match status" value="1"/>
</dbReference>
<feature type="domain" description="FAD dependent oxidoreductase" evidence="3">
    <location>
        <begin position="31"/>
        <end position="461"/>
    </location>
</feature>
<keyword evidence="5" id="KW-1185">Reference proteome</keyword>
<keyword evidence="2" id="KW-0472">Membrane</keyword>
<dbReference type="PANTHER" id="PTHR13847:SF185">
    <property type="entry name" value="FAD DEPENDENT OXIDOREDUCTASE SUPERFAMILY (AFU_ORTHOLOGUE AFUA_3G02360)"/>
    <property type="match status" value="1"/>
</dbReference>
<dbReference type="PROSITE" id="PS00018">
    <property type="entry name" value="EF_HAND_1"/>
    <property type="match status" value="1"/>
</dbReference>
<evidence type="ECO:0000256" key="1">
    <source>
        <dbReference type="ARBA" id="ARBA00022946"/>
    </source>
</evidence>
<dbReference type="SUPFAM" id="SSF51905">
    <property type="entry name" value="FAD/NAD(P)-binding domain"/>
    <property type="match status" value="1"/>
</dbReference>
<organism evidence="4 5">
    <name type="scientific">Friedmanniomyces endolithicus</name>
    <dbReference type="NCBI Taxonomy" id="329885"/>
    <lineage>
        <taxon>Eukaryota</taxon>
        <taxon>Fungi</taxon>
        <taxon>Dikarya</taxon>
        <taxon>Ascomycota</taxon>
        <taxon>Pezizomycotina</taxon>
        <taxon>Dothideomycetes</taxon>
        <taxon>Dothideomycetidae</taxon>
        <taxon>Mycosphaerellales</taxon>
        <taxon>Teratosphaeriaceae</taxon>
        <taxon>Friedmanniomyces</taxon>
    </lineage>
</organism>
<accession>A0AAN6K9I0</accession>
<evidence type="ECO:0000313" key="4">
    <source>
        <dbReference type="EMBL" id="KAK0971339.1"/>
    </source>
</evidence>
<dbReference type="EMBL" id="JAUJLE010000178">
    <property type="protein sequence ID" value="KAK0971339.1"/>
    <property type="molecule type" value="Genomic_DNA"/>
</dbReference>
<keyword evidence="2" id="KW-1133">Transmembrane helix</keyword>
<dbReference type="Proteomes" id="UP001175353">
    <property type="component" value="Unassembled WGS sequence"/>
</dbReference>
<evidence type="ECO:0000256" key="2">
    <source>
        <dbReference type="SAM" id="Phobius"/>
    </source>
</evidence>
<name>A0AAN6K9I0_9PEZI</name>
<gene>
    <name evidence="4" type="ORF">LTR91_015570</name>
</gene>